<organism evidence="3 4">
    <name type="scientific">Brucella pseudogrignonensis</name>
    <dbReference type="NCBI Taxonomy" id="419475"/>
    <lineage>
        <taxon>Bacteria</taxon>
        <taxon>Pseudomonadati</taxon>
        <taxon>Pseudomonadota</taxon>
        <taxon>Alphaproteobacteria</taxon>
        <taxon>Hyphomicrobiales</taxon>
        <taxon>Brucellaceae</taxon>
        <taxon>Brucella/Ochrobactrum group</taxon>
        <taxon>Brucella</taxon>
    </lineage>
</organism>
<reference evidence="3 4" key="1">
    <citation type="submission" date="2023-07" db="EMBL/GenBank/DDBJ databases">
        <title>Sorghum-associated microbial communities from plants grown in Nebraska, USA.</title>
        <authorList>
            <person name="Schachtman D."/>
        </authorList>
    </citation>
    <scope>NUCLEOTIDE SEQUENCE [LARGE SCALE GENOMIC DNA]</scope>
    <source>
        <strain evidence="3 4">DS1730</strain>
    </source>
</reference>
<feature type="domain" description="Gfo/Idh/MocA-like oxidoreductase C-terminal" evidence="2">
    <location>
        <begin position="140"/>
        <end position="369"/>
    </location>
</feature>
<dbReference type="Proteomes" id="UP001184614">
    <property type="component" value="Unassembled WGS sequence"/>
</dbReference>
<proteinExistence type="predicted"/>
<sequence>MKVGIVGLGYRLGYLGFVFNALDPEFEIVGYVDPAPAGMAELDEHGISAGKQYATPEELIANEAFDLLMIGSPNHMHLDHIRVGLEAGLTVFTEKPIVSSIEQTYALAELLAKHGQDRLLVGLVLRYAPMYRDLMQAKTDGLLGNIVSVEAAEHIYPYHGAFFMRDWRRYSKWSGSFLLEKCCHDLDLYNSVIGSRPERVASFGGRKTFIPENDPRREGINDMSLFHRKPTGWEGSDKVFDSDGDIIDYQVAIIEYANGVGMNFHTNLNAPDQFRRFAIFGTRGQAEGDFIRGYFDVHEVLNEKRTIHKEYATRTELSQHYGADEKMAEEVIAHVMHGGPLPVSPLDAMEAGILAMAMDEAREKRTVIDLRPVWDRFDAALQKV</sequence>
<evidence type="ECO:0000259" key="2">
    <source>
        <dbReference type="Pfam" id="PF02894"/>
    </source>
</evidence>
<evidence type="ECO:0000313" key="4">
    <source>
        <dbReference type="Proteomes" id="UP001184614"/>
    </source>
</evidence>
<dbReference type="Gene3D" id="3.30.360.10">
    <property type="entry name" value="Dihydrodipicolinate Reductase, domain 2"/>
    <property type="match status" value="1"/>
</dbReference>
<dbReference type="InterPro" id="IPR004104">
    <property type="entry name" value="Gfo/Idh/MocA-like_OxRdtase_C"/>
</dbReference>
<dbReference type="SUPFAM" id="SSF55347">
    <property type="entry name" value="Glyceraldehyde-3-phosphate dehydrogenase-like, C-terminal domain"/>
    <property type="match status" value="1"/>
</dbReference>
<name>A0ABU1MFB1_9HYPH</name>
<protein>
    <submittedName>
        <fullName evidence="3">Dehydrogenase</fullName>
    </submittedName>
</protein>
<gene>
    <name evidence="3" type="ORF">J2782_004299</name>
</gene>
<feature type="domain" description="Gfo/Idh/MocA-like oxidoreductase N-terminal" evidence="1">
    <location>
        <begin position="1"/>
        <end position="116"/>
    </location>
</feature>
<comment type="caution">
    <text evidence="3">The sequence shown here is derived from an EMBL/GenBank/DDBJ whole genome shotgun (WGS) entry which is preliminary data.</text>
</comment>
<dbReference type="InterPro" id="IPR036291">
    <property type="entry name" value="NAD(P)-bd_dom_sf"/>
</dbReference>
<evidence type="ECO:0000313" key="3">
    <source>
        <dbReference type="EMBL" id="MDR6434547.1"/>
    </source>
</evidence>
<dbReference type="SUPFAM" id="SSF51735">
    <property type="entry name" value="NAD(P)-binding Rossmann-fold domains"/>
    <property type="match status" value="1"/>
</dbReference>
<dbReference type="RefSeq" id="WP_310016030.1">
    <property type="nucleotide sequence ID" value="NZ_JAVDQT010000012.1"/>
</dbReference>
<evidence type="ECO:0000259" key="1">
    <source>
        <dbReference type="Pfam" id="PF01408"/>
    </source>
</evidence>
<dbReference type="Pfam" id="PF02894">
    <property type="entry name" value="GFO_IDH_MocA_C"/>
    <property type="match status" value="1"/>
</dbReference>
<dbReference type="InterPro" id="IPR000683">
    <property type="entry name" value="Gfo/Idh/MocA-like_OxRdtase_N"/>
</dbReference>
<keyword evidence="4" id="KW-1185">Reference proteome</keyword>
<dbReference type="PANTHER" id="PTHR43377:SF2">
    <property type="entry name" value="BINDING ROSSMANN FOLD OXIDOREDUCTASE, PUTATIVE (AFU_ORTHOLOGUE AFUA_4G00560)-RELATED"/>
    <property type="match status" value="1"/>
</dbReference>
<dbReference type="Gene3D" id="3.40.50.720">
    <property type="entry name" value="NAD(P)-binding Rossmann-like Domain"/>
    <property type="match status" value="1"/>
</dbReference>
<dbReference type="Pfam" id="PF01408">
    <property type="entry name" value="GFO_IDH_MocA"/>
    <property type="match status" value="1"/>
</dbReference>
<accession>A0ABU1MFB1</accession>
<dbReference type="EMBL" id="JAVDQT010000012">
    <property type="protein sequence ID" value="MDR6434547.1"/>
    <property type="molecule type" value="Genomic_DNA"/>
</dbReference>
<dbReference type="PANTHER" id="PTHR43377">
    <property type="entry name" value="BILIVERDIN REDUCTASE A"/>
    <property type="match status" value="1"/>
</dbReference>
<dbReference type="InterPro" id="IPR051450">
    <property type="entry name" value="Gfo/Idh/MocA_Oxidoreductases"/>
</dbReference>